<dbReference type="PANTHER" id="PTHR16684:SF11">
    <property type="entry name" value="CENTROMERE PROTEIN C"/>
    <property type="match status" value="1"/>
</dbReference>
<evidence type="ECO:0000256" key="1">
    <source>
        <dbReference type="ARBA" id="ARBA00004123"/>
    </source>
</evidence>
<dbReference type="Proteomes" id="UP000188354">
    <property type="component" value="Chromosome LG04"/>
</dbReference>
<keyword evidence="6" id="KW-1185">Reference proteome</keyword>
<evidence type="ECO:0000256" key="2">
    <source>
        <dbReference type="ARBA" id="ARBA00010291"/>
    </source>
</evidence>
<feature type="region of interest" description="Disordered" evidence="4">
    <location>
        <begin position="33"/>
        <end position="53"/>
    </location>
</feature>
<dbReference type="GO" id="GO:0051315">
    <property type="term" value="P:attachment of mitotic spindle microtubules to kinetochore"/>
    <property type="evidence" value="ECO:0007669"/>
    <property type="project" value="TreeGrafter"/>
</dbReference>
<organism evidence="5 6">
    <name type="scientific">Lupinus angustifolius</name>
    <name type="common">Narrow-leaved blue lupine</name>
    <dbReference type="NCBI Taxonomy" id="3871"/>
    <lineage>
        <taxon>Eukaryota</taxon>
        <taxon>Viridiplantae</taxon>
        <taxon>Streptophyta</taxon>
        <taxon>Embryophyta</taxon>
        <taxon>Tracheophyta</taxon>
        <taxon>Spermatophyta</taxon>
        <taxon>Magnoliopsida</taxon>
        <taxon>eudicotyledons</taxon>
        <taxon>Gunneridae</taxon>
        <taxon>Pentapetalae</taxon>
        <taxon>rosids</taxon>
        <taxon>fabids</taxon>
        <taxon>Fabales</taxon>
        <taxon>Fabaceae</taxon>
        <taxon>Papilionoideae</taxon>
        <taxon>50 kb inversion clade</taxon>
        <taxon>genistoids sensu lato</taxon>
        <taxon>core genistoids</taxon>
        <taxon>Genisteae</taxon>
        <taxon>Lupinus</taxon>
    </lineage>
</organism>
<protein>
    <submittedName>
        <fullName evidence="5">Uncharacterized protein</fullName>
    </submittedName>
</protein>
<proteinExistence type="inferred from homology"/>
<dbReference type="InterPro" id="IPR028386">
    <property type="entry name" value="CENP-C/Mif2/cnp3"/>
</dbReference>
<keyword evidence="3" id="KW-0539">Nucleus</keyword>
<reference evidence="5 6" key="1">
    <citation type="journal article" date="2017" name="Plant Biotechnol. J.">
        <title>A comprehensive draft genome sequence for lupin (Lupinus angustifolius), an emerging health food: insights into plant-microbe interactions and legume evolution.</title>
        <authorList>
            <person name="Hane J.K."/>
            <person name="Ming Y."/>
            <person name="Kamphuis L.G."/>
            <person name="Nelson M.N."/>
            <person name="Garg G."/>
            <person name="Atkins C.A."/>
            <person name="Bayer P.E."/>
            <person name="Bravo A."/>
            <person name="Bringans S."/>
            <person name="Cannon S."/>
            <person name="Edwards D."/>
            <person name="Foley R."/>
            <person name="Gao L.L."/>
            <person name="Harrison M.J."/>
            <person name="Huang W."/>
            <person name="Hurgobin B."/>
            <person name="Li S."/>
            <person name="Liu C.W."/>
            <person name="McGrath A."/>
            <person name="Morahan G."/>
            <person name="Murray J."/>
            <person name="Weller J."/>
            <person name="Jian J."/>
            <person name="Singh K.B."/>
        </authorList>
    </citation>
    <scope>NUCLEOTIDE SEQUENCE [LARGE SCALE GENOMIC DNA]</scope>
    <source>
        <strain evidence="6">cv. Tanjil</strain>
        <tissue evidence="5">Whole plant</tissue>
    </source>
</reference>
<comment type="similarity">
    <text evidence="2">Belongs to the CENP-C/MIF2 family.</text>
</comment>
<dbReference type="GO" id="GO:0005634">
    <property type="term" value="C:nucleus"/>
    <property type="evidence" value="ECO:0007669"/>
    <property type="project" value="UniProtKB-SubCell"/>
</dbReference>
<evidence type="ECO:0000256" key="4">
    <source>
        <dbReference type="SAM" id="MobiDB-lite"/>
    </source>
</evidence>
<comment type="subcellular location">
    <subcellularLocation>
        <location evidence="1">Nucleus</location>
    </subcellularLocation>
</comment>
<evidence type="ECO:0000256" key="3">
    <source>
        <dbReference type="ARBA" id="ARBA00023242"/>
    </source>
</evidence>
<dbReference type="GO" id="GO:0051455">
    <property type="term" value="P:spindle attachment to meiosis I kinetochore"/>
    <property type="evidence" value="ECO:0007669"/>
    <property type="project" value="TreeGrafter"/>
</dbReference>
<dbReference type="PANTHER" id="PTHR16684">
    <property type="entry name" value="CENTROMERE PROTEIN C"/>
    <property type="match status" value="1"/>
</dbReference>
<feature type="compositionally biased region" description="Polar residues" evidence="4">
    <location>
        <begin position="129"/>
        <end position="138"/>
    </location>
</feature>
<dbReference type="GO" id="GO:0019237">
    <property type="term" value="F:centromeric DNA binding"/>
    <property type="evidence" value="ECO:0007669"/>
    <property type="project" value="InterPro"/>
</dbReference>
<sequence length="370" mass="41490">MNLNNQDSVIENAIELGGTTFVEDTVKNCVGTSQKSVEDNSGEPGFDANIDTDESHFDMDVDVDIGGSDKDNRVVDDIKRRPDFDGNGPCELEGIVPEEKDGSSVPVNEQRRATLRSQQQSKHERLSRRQSLAASGTSCKAGLRKSTRKRTRPLEYWKGERMVYGRVHDNKSNPSGCEAIVTNKYTKISDDGPELCLEVSEEKDGSSVPVNEQRRAKLLSQEQSKHERLSRRQSLAASGTSCNAGLRKSTRIRTRPLEYWKGERMVYGRVHDNLTICPSYLLYISDSPPLSRYSLSKRAIGFQVQDTVSTVWIIKHSICNCNDPIARAELYQLSNILRAKWNMHEGINLLVFSLAQLDHPGFELETSPVN</sequence>
<accession>A0A4P1RLI0</accession>
<dbReference type="Gramene" id="OIW13345">
    <property type="protein sequence ID" value="OIW13345"/>
    <property type="gene ID" value="TanjilG_02865"/>
</dbReference>
<name>A0A4P1RLI0_LUPAN</name>
<feature type="region of interest" description="Disordered" evidence="4">
    <location>
        <begin position="218"/>
        <end position="242"/>
    </location>
</feature>
<gene>
    <name evidence="5" type="ORF">TanjilG_02865</name>
</gene>
<feature type="compositionally biased region" description="Polar residues" evidence="4">
    <location>
        <begin position="232"/>
        <end position="242"/>
    </location>
</feature>
<dbReference type="AlphaFoldDB" id="A0A4P1RLI0"/>
<dbReference type="GO" id="GO:0051382">
    <property type="term" value="P:kinetochore assembly"/>
    <property type="evidence" value="ECO:0007669"/>
    <property type="project" value="InterPro"/>
</dbReference>
<dbReference type="EMBL" id="CM007364">
    <property type="protein sequence ID" value="OIW13345.1"/>
    <property type="molecule type" value="Genomic_DNA"/>
</dbReference>
<evidence type="ECO:0000313" key="5">
    <source>
        <dbReference type="EMBL" id="OIW13345.1"/>
    </source>
</evidence>
<feature type="compositionally biased region" description="Basic residues" evidence="4">
    <location>
        <begin position="142"/>
        <end position="151"/>
    </location>
</feature>
<dbReference type="GO" id="GO:0000776">
    <property type="term" value="C:kinetochore"/>
    <property type="evidence" value="ECO:0007669"/>
    <property type="project" value="InterPro"/>
</dbReference>
<evidence type="ECO:0000313" key="6">
    <source>
        <dbReference type="Proteomes" id="UP000188354"/>
    </source>
</evidence>
<feature type="region of interest" description="Disordered" evidence="4">
    <location>
        <begin position="78"/>
        <end position="152"/>
    </location>
</feature>